<protein>
    <submittedName>
        <fullName evidence="1">Mitogen-activated protein kinase-binding protein 1-like</fullName>
    </submittedName>
</protein>
<dbReference type="InterPro" id="IPR001680">
    <property type="entry name" value="WD40_rpt"/>
</dbReference>
<dbReference type="EMBL" id="KV021078">
    <property type="protein sequence ID" value="KZV14277.1"/>
    <property type="molecule type" value="Genomic_DNA"/>
</dbReference>
<sequence>MVSNRKTKPLSCVALSCDASVVAAGERGHQPAVLIWDLKTLSLSCELKGHQYGVACISLSSDGKHLVSAGFPRDEYICLWNWQRKTLVTKVKESSLSSTVTSIAFSSDAKFLLTAGGNDLKYWKIGWSARSRASFKSVTLAMHKKLDFGHCKDGLFVAVASPCRSSQSSGNHIQAGELPFYVLTNKGTLCSIYPGSSTIKSVELQVLSSCNHLVYLLKLISTQVGSSTYIF</sequence>
<organism evidence="1 2">
    <name type="scientific">Dorcoceras hygrometricum</name>
    <dbReference type="NCBI Taxonomy" id="472368"/>
    <lineage>
        <taxon>Eukaryota</taxon>
        <taxon>Viridiplantae</taxon>
        <taxon>Streptophyta</taxon>
        <taxon>Embryophyta</taxon>
        <taxon>Tracheophyta</taxon>
        <taxon>Spermatophyta</taxon>
        <taxon>Magnoliopsida</taxon>
        <taxon>eudicotyledons</taxon>
        <taxon>Gunneridae</taxon>
        <taxon>Pentapetalae</taxon>
        <taxon>asterids</taxon>
        <taxon>lamiids</taxon>
        <taxon>Lamiales</taxon>
        <taxon>Gesneriaceae</taxon>
        <taxon>Didymocarpoideae</taxon>
        <taxon>Trichosporeae</taxon>
        <taxon>Loxocarpinae</taxon>
        <taxon>Dorcoceras</taxon>
    </lineage>
</organism>
<keyword evidence="1" id="KW-0808">Transferase</keyword>
<name>A0A2Z6ZYC9_9LAMI</name>
<dbReference type="InterPro" id="IPR036322">
    <property type="entry name" value="WD40_repeat_dom_sf"/>
</dbReference>
<reference evidence="1 2" key="1">
    <citation type="journal article" date="2015" name="Proc. Natl. Acad. Sci. U.S.A.">
        <title>The resurrection genome of Boea hygrometrica: A blueprint for survival of dehydration.</title>
        <authorList>
            <person name="Xiao L."/>
            <person name="Yang G."/>
            <person name="Zhang L."/>
            <person name="Yang X."/>
            <person name="Zhao S."/>
            <person name="Ji Z."/>
            <person name="Zhou Q."/>
            <person name="Hu M."/>
            <person name="Wang Y."/>
            <person name="Chen M."/>
            <person name="Xu Y."/>
            <person name="Jin H."/>
            <person name="Xiao X."/>
            <person name="Hu G."/>
            <person name="Bao F."/>
            <person name="Hu Y."/>
            <person name="Wan P."/>
            <person name="Li L."/>
            <person name="Deng X."/>
            <person name="Kuang T."/>
            <person name="Xiang C."/>
            <person name="Zhu J.K."/>
            <person name="Oliver M.J."/>
            <person name="He Y."/>
        </authorList>
    </citation>
    <scope>NUCLEOTIDE SEQUENCE [LARGE SCALE GENOMIC DNA]</scope>
    <source>
        <strain evidence="2">cv. XS01</strain>
    </source>
</reference>
<keyword evidence="2" id="KW-1185">Reference proteome</keyword>
<dbReference type="PANTHER" id="PTHR45589:SF1">
    <property type="entry name" value="WD REPEAT DOMAIN 62, ISOFORM G"/>
    <property type="match status" value="1"/>
</dbReference>
<dbReference type="Pfam" id="PF00400">
    <property type="entry name" value="WD40"/>
    <property type="match status" value="2"/>
</dbReference>
<dbReference type="Proteomes" id="UP000250235">
    <property type="component" value="Unassembled WGS sequence"/>
</dbReference>
<dbReference type="GO" id="GO:0016301">
    <property type="term" value="F:kinase activity"/>
    <property type="evidence" value="ECO:0007669"/>
    <property type="project" value="UniProtKB-KW"/>
</dbReference>
<evidence type="ECO:0000313" key="1">
    <source>
        <dbReference type="EMBL" id="KZV14277.1"/>
    </source>
</evidence>
<dbReference type="OrthoDB" id="6154712at2759"/>
<evidence type="ECO:0000313" key="2">
    <source>
        <dbReference type="Proteomes" id="UP000250235"/>
    </source>
</evidence>
<keyword evidence="1" id="KW-0418">Kinase</keyword>
<dbReference type="InterPro" id="IPR052779">
    <property type="entry name" value="WDR62"/>
</dbReference>
<gene>
    <name evidence="1" type="ORF">F511_43924</name>
</gene>
<dbReference type="PANTHER" id="PTHR45589">
    <property type="entry name" value="WD REPEAT DOMAIN 62, ISOFORM G"/>
    <property type="match status" value="1"/>
</dbReference>
<proteinExistence type="predicted"/>
<dbReference type="Gene3D" id="2.130.10.10">
    <property type="entry name" value="YVTN repeat-like/Quinoprotein amine dehydrogenase"/>
    <property type="match status" value="1"/>
</dbReference>
<dbReference type="AlphaFoldDB" id="A0A2Z6ZYC9"/>
<accession>A0A2Z6ZYC9</accession>
<dbReference type="SMART" id="SM00320">
    <property type="entry name" value="WD40"/>
    <property type="match status" value="2"/>
</dbReference>
<dbReference type="InterPro" id="IPR015943">
    <property type="entry name" value="WD40/YVTN_repeat-like_dom_sf"/>
</dbReference>
<dbReference type="SUPFAM" id="SSF50978">
    <property type="entry name" value="WD40 repeat-like"/>
    <property type="match status" value="1"/>
</dbReference>